<reference evidence="2" key="1">
    <citation type="submission" date="2025-08" db="UniProtKB">
        <authorList>
            <consortium name="Ensembl"/>
        </authorList>
    </citation>
    <scope>IDENTIFICATION</scope>
</reference>
<protein>
    <submittedName>
        <fullName evidence="2">Uncharacterized protein</fullName>
    </submittedName>
</protein>
<organism evidence="2 3">
    <name type="scientific">Pavo cristatus</name>
    <name type="common">Indian peafowl</name>
    <name type="synonym">Blue peafowl</name>
    <dbReference type="NCBI Taxonomy" id="9049"/>
    <lineage>
        <taxon>Eukaryota</taxon>
        <taxon>Metazoa</taxon>
        <taxon>Chordata</taxon>
        <taxon>Craniata</taxon>
        <taxon>Vertebrata</taxon>
        <taxon>Euteleostomi</taxon>
        <taxon>Archelosauria</taxon>
        <taxon>Archosauria</taxon>
        <taxon>Dinosauria</taxon>
        <taxon>Saurischia</taxon>
        <taxon>Theropoda</taxon>
        <taxon>Coelurosauria</taxon>
        <taxon>Aves</taxon>
        <taxon>Neognathae</taxon>
        <taxon>Galloanserae</taxon>
        <taxon>Galliformes</taxon>
        <taxon>Phasianidae</taxon>
        <taxon>Phasianinae</taxon>
        <taxon>Pavo</taxon>
    </lineage>
</organism>
<evidence type="ECO:0000256" key="1">
    <source>
        <dbReference type="SAM" id="MobiDB-lite"/>
    </source>
</evidence>
<proteinExistence type="predicted"/>
<dbReference type="AlphaFoldDB" id="A0A8C9FA84"/>
<feature type="compositionally biased region" description="Basic and acidic residues" evidence="1">
    <location>
        <begin position="64"/>
        <end position="87"/>
    </location>
</feature>
<evidence type="ECO:0000313" key="2">
    <source>
        <dbReference type="Ensembl" id="ENSPSTP00000012925.1"/>
    </source>
</evidence>
<evidence type="ECO:0000313" key="3">
    <source>
        <dbReference type="Proteomes" id="UP000694428"/>
    </source>
</evidence>
<accession>A0A8C9FA84</accession>
<feature type="compositionally biased region" description="Basic and acidic residues" evidence="1">
    <location>
        <begin position="33"/>
        <end position="43"/>
    </location>
</feature>
<dbReference type="Proteomes" id="UP000694428">
    <property type="component" value="Unplaced"/>
</dbReference>
<keyword evidence="3" id="KW-1185">Reference proteome</keyword>
<sequence>MEAQELFRRLGAGARFDVQRFGRDARRFGVRSYREEAGRDPRRLSGNLDFFGRKEGAPRGSAGKQEDGAGEKDVEMAGKRKRTAESGKRKRKKIQGIYVYVYTIEYPDKVHSSCFSLH</sequence>
<reference evidence="2" key="2">
    <citation type="submission" date="2025-09" db="UniProtKB">
        <authorList>
            <consortium name="Ensembl"/>
        </authorList>
    </citation>
    <scope>IDENTIFICATION</scope>
</reference>
<feature type="region of interest" description="Disordered" evidence="1">
    <location>
        <begin position="33"/>
        <end position="92"/>
    </location>
</feature>
<name>A0A8C9FA84_PAVCR</name>
<dbReference type="Ensembl" id="ENSPSTT00000013552.1">
    <property type="protein sequence ID" value="ENSPSTP00000012925.1"/>
    <property type="gene ID" value="ENSPSTG00000009131.1"/>
</dbReference>